<evidence type="ECO:0000313" key="2">
    <source>
        <dbReference type="Proteomes" id="UP001209681"/>
    </source>
</evidence>
<accession>A0ABT3NDA7</accession>
<comment type="caution">
    <text evidence="1">The sequence shown here is derived from an EMBL/GenBank/DDBJ whole genome shotgun (WGS) entry which is preliminary data.</text>
</comment>
<evidence type="ECO:0000313" key="1">
    <source>
        <dbReference type="EMBL" id="MCW7755450.1"/>
    </source>
</evidence>
<name>A0ABT3NDA7_9BACT</name>
<keyword evidence="2" id="KW-1185">Reference proteome</keyword>
<dbReference type="Gene3D" id="3.10.620.30">
    <property type="match status" value="1"/>
</dbReference>
<organism evidence="1 2">
    <name type="scientific">Desulfobotulus pelophilus</name>
    <dbReference type="NCBI Taxonomy" id="2823377"/>
    <lineage>
        <taxon>Bacteria</taxon>
        <taxon>Pseudomonadati</taxon>
        <taxon>Thermodesulfobacteriota</taxon>
        <taxon>Desulfobacteria</taxon>
        <taxon>Desulfobacterales</taxon>
        <taxon>Desulfobacteraceae</taxon>
        <taxon>Desulfobotulus</taxon>
    </lineage>
</organism>
<dbReference type="Proteomes" id="UP001209681">
    <property type="component" value="Unassembled WGS sequence"/>
</dbReference>
<dbReference type="Pfam" id="PF06035">
    <property type="entry name" value="Peptidase_C93"/>
    <property type="match status" value="1"/>
</dbReference>
<dbReference type="InterPro" id="IPR010319">
    <property type="entry name" value="Transglutaminase-like_Cys_pept"/>
</dbReference>
<gene>
    <name evidence="1" type="ORF">OOT00_15850</name>
</gene>
<sequence length="772" mass="86143">NGMAEEEARLRNRLRNAETELDTAIAAHDRAAMTKASVEHTRLYYELDMRIRRMDATRARLVSLQMELGRMTAASVTKDERILWCADYSDELEGRVGLAAIAGNPATVLIAPGGKDTDTHLLMTSTMPRHMAAWHQITEPAMEKWRPTFRTGTITDLDRETGLARIAVDDARSRLRPDISQNTEDVLEAVPVSYMACDHRVFREGDRVLIRWVEKRPVVVGFVENPRPCGERVWITFTDITGVQAFVSLCDRRISELQKDRSHADSCKNEFIPELLALYKAWEGRYFNYQYGIPWGKVHKEDVDRLSAPWIEWRDSLGGEQGGLGYDSYVVGVDRAIISWQNIRAIAQNAAAYLTLTVQGNHTPEEDVPDMPLSHAVWVMDGCSVDMNPTLLDVGNPSMKRQSDLAQAAADQWEEMGFLCAPVMTCSLRAGTSVSWQWQCRAGFLPDGETIIFSRDYRLSFPGFSESLPLEGCLVTVATDDGDLFRYPAPWPVHAAGVPTTGNETVDLSMGLRVSGALGEIFENFGAEVKPQDPDKPYVTGGLFLDDNPFTWMGYQAAGITHGMTGAGSATRQRVPAGFEVFAGRHPEHPIVTGKNDGREKHDSLNAEQKTADLRSVNDAVNTRYAYKEEAEGRDVWRFMTTADPWGDCEDFALTKIEMLLDRGWDIKDLQLQGGLRPAERWSATEGKMVTIWIGHMWVLAGGSIVLDNGGDLTTLAAMKAKGYQRIITQRGLVWTCEDTGREYTALPYPHYRFNEVAIQMTATVARWGGGA</sequence>
<feature type="non-terminal residue" evidence="1">
    <location>
        <position position="1"/>
    </location>
</feature>
<dbReference type="RefSeq" id="WP_265426398.1">
    <property type="nucleotide sequence ID" value="NZ_JAPFPW010000051.1"/>
</dbReference>
<reference evidence="1 2" key="1">
    <citation type="submission" date="2022-11" db="EMBL/GenBank/DDBJ databases">
        <title>Desulfobotulus tamanensis H1 sp. nov. - anaerobic, alkaliphilic, sulphate reducing bacterium isolated from terrestrial mud volcano.</title>
        <authorList>
            <person name="Frolova A."/>
            <person name="Merkel A.Y."/>
            <person name="Slobodkin A.I."/>
        </authorList>
    </citation>
    <scope>NUCLEOTIDE SEQUENCE [LARGE SCALE GENOMIC DNA]</scope>
    <source>
        <strain evidence="1 2">H1</strain>
    </source>
</reference>
<protein>
    <submittedName>
        <fullName evidence="1">Transglutaminase-like cysteine peptidase</fullName>
    </submittedName>
</protein>
<proteinExistence type="predicted"/>
<dbReference type="EMBL" id="JAPFPW010000051">
    <property type="protein sequence ID" value="MCW7755450.1"/>
    <property type="molecule type" value="Genomic_DNA"/>
</dbReference>